<evidence type="ECO:0000256" key="1">
    <source>
        <dbReference type="SAM" id="SignalP"/>
    </source>
</evidence>
<dbReference type="Proteomes" id="UP001059041">
    <property type="component" value="Linkage Group LG12"/>
</dbReference>
<evidence type="ECO:0000313" key="2">
    <source>
        <dbReference type="EMBL" id="KAI7802209.1"/>
    </source>
</evidence>
<dbReference type="EMBL" id="JAFHDT010000012">
    <property type="protein sequence ID" value="KAI7802209.1"/>
    <property type="molecule type" value="Genomic_DNA"/>
</dbReference>
<protein>
    <submittedName>
        <fullName evidence="2">Uncharacterized protein</fullName>
    </submittedName>
</protein>
<keyword evidence="1" id="KW-0732">Signal</keyword>
<evidence type="ECO:0000313" key="3">
    <source>
        <dbReference type="Proteomes" id="UP001059041"/>
    </source>
</evidence>
<proteinExistence type="predicted"/>
<dbReference type="PANTHER" id="PTHR31025:SF29">
    <property type="entry name" value="SI:CH211-196P9.1"/>
    <property type="match status" value="1"/>
</dbReference>
<name>A0A9W7TUB6_TRIRA</name>
<accession>A0A9W7TUB6</accession>
<sequence length="172" mass="19478">MPPANEQRVQVWNMLFIKVVLCALKKNSGGDAVLAEYSSKKTLKRNETTPSQHFGCSYGRNAFFTHSADEVQILLKMRETFKYRHRLHDPDKTADILKTFPRFLNTKGLVNQDFSLIFNTKTSSKLLERWDTAFKPRIIEEAMGLTSTSTVCSLLLSETVSSVLANTMGIIN</sequence>
<gene>
    <name evidence="2" type="ORF">IRJ41_003541</name>
</gene>
<comment type="caution">
    <text evidence="2">The sequence shown here is derived from an EMBL/GenBank/DDBJ whole genome shotgun (WGS) entry which is preliminary data.</text>
</comment>
<feature type="signal peptide" evidence="1">
    <location>
        <begin position="1"/>
        <end position="22"/>
    </location>
</feature>
<reference evidence="2" key="1">
    <citation type="submission" date="2021-02" db="EMBL/GenBank/DDBJ databases">
        <title>Comparative genomics reveals that relaxation of natural selection precedes convergent phenotypic evolution of cavefish.</title>
        <authorList>
            <person name="Peng Z."/>
        </authorList>
    </citation>
    <scope>NUCLEOTIDE SEQUENCE</scope>
    <source>
        <tissue evidence="2">Muscle</tissue>
    </source>
</reference>
<dbReference type="PANTHER" id="PTHR31025">
    <property type="entry name" value="SI:CH211-196P9.1-RELATED"/>
    <property type="match status" value="1"/>
</dbReference>
<keyword evidence="3" id="KW-1185">Reference proteome</keyword>
<dbReference type="AlphaFoldDB" id="A0A9W7TUB6"/>
<feature type="chain" id="PRO_5040845609" evidence="1">
    <location>
        <begin position="23"/>
        <end position="172"/>
    </location>
</feature>
<organism evidence="2 3">
    <name type="scientific">Triplophysa rosa</name>
    <name type="common">Cave loach</name>
    <dbReference type="NCBI Taxonomy" id="992332"/>
    <lineage>
        <taxon>Eukaryota</taxon>
        <taxon>Metazoa</taxon>
        <taxon>Chordata</taxon>
        <taxon>Craniata</taxon>
        <taxon>Vertebrata</taxon>
        <taxon>Euteleostomi</taxon>
        <taxon>Actinopterygii</taxon>
        <taxon>Neopterygii</taxon>
        <taxon>Teleostei</taxon>
        <taxon>Ostariophysi</taxon>
        <taxon>Cypriniformes</taxon>
        <taxon>Nemacheilidae</taxon>
        <taxon>Triplophysa</taxon>
    </lineage>
</organism>